<dbReference type="SUPFAM" id="SSF49764">
    <property type="entry name" value="HSP20-like chaperones"/>
    <property type="match status" value="1"/>
</dbReference>
<reference evidence="3" key="1">
    <citation type="submission" date="2018-11" db="EMBL/GenBank/DDBJ databases">
        <title>Henneguya salminicola genome and transcriptome.</title>
        <authorList>
            <person name="Yahalomi D."/>
            <person name="Atkinson S.D."/>
            <person name="Neuhof M."/>
            <person name="Chang E.S."/>
            <person name="Philippe H."/>
            <person name="Cartwright P."/>
            <person name="Bartholomew J.L."/>
            <person name="Huchon D."/>
        </authorList>
    </citation>
    <scope>NUCLEOTIDE SEQUENCE</scope>
    <source>
        <strain evidence="3">Hz1</strain>
        <tissue evidence="3">Whole</tissue>
    </source>
</reference>
<comment type="similarity">
    <text evidence="1">Belongs to the p23/wos2 family.</text>
</comment>
<dbReference type="GO" id="GO:0051879">
    <property type="term" value="F:Hsp90 protein binding"/>
    <property type="evidence" value="ECO:0007669"/>
    <property type="project" value="InterPro"/>
</dbReference>
<dbReference type="Pfam" id="PF04969">
    <property type="entry name" value="CS"/>
    <property type="match status" value="1"/>
</dbReference>
<evidence type="ECO:0000256" key="1">
    <source>
        <dbReference type="ARBA" id="ARBA00025733"/>
    </source>
</evidence>
<dbReference type="PANTHER" id="PTHR22932:SF1">
    <property type="entry name" value="CO-CHAPERONE PROTEIN DAF-41"/>
    <property type="match status" value="1"/>
</dbReference>
<dbReference type="InterPro" id="IPR008978">
    <property type="entry name" value="HSP20-like_chaperone"/>
</dbReference>
<feature type="domain" description="CS" evidence="2">
    <location>
        <begin position="2"/>
        <end position="89"/>
    </location>
</feature>
<dbReference type="InterPro" id="IPR045250">
    <property type="entry name" value="p23-like"/>
</dbReference>
<evidence type="ECO:0000259" key="2">
    <source>
        <dbReference type="PROSITE" id="PS51203"/>
    </source>
</evidence>
<dbReference type="GO" id="GO:0005829">
    <property type="term" value="C:cytosol"/>
    <property type="evidence" value="ECO:0007669"/>
    <property type="project" value="TreeGrafter"/>
</dbReference>
<organism evidence="3">
    <name type="scientific">Henneguya salminicola</name>
    <name type="common">Myxosporean</name>
    <dbReference type="NCBI Taxonomy" id="69463"/>
    <lineage>
        <taxon>Eukaryota</taxon>
        <taxon>Metazoa</taxon>
        <taxon>Cnidaria</taxon>
        <taxon>Myxozoa</taxon>
        <taxon>Myxosporea</taxon>
        <taxon>Bivalvulida</taxon>
        <taxon>Platysporina</taxon>
        <taxon>Myxobolidae</taxon>
        <taxon>Henneguya</taxon>
    </lineage>
</organism>
<dbReference type="GO" id="GO:0051131">
    <property type="term" value="P:chaperone-mediated protein complex assembly"/>
    <property type="evidence" value="ECO:0007669"/>
    <property type="project" value="TreeGrafter"/>
</dbReference>
<sequence>MSKIPEIKWRQDKEFVNLSFKVLDASKADIKFTEQQVDFKATTDEHVEYAVVLECFNEIDPKNSSYQILGREVYVKLKKTEAKSWPKLLKSGKPYYLKADWSHTLYDSEDEAEPEIGV</sequence>
<dbReference type="PANTHER" id="PTHR22932">
    <property type="entry name" value="TELOMERASE-BINDING PROTEIN P23 HSP90 CO-CHAPERONE"/>
    <property type="match status" value="1"/>
</dbReference>
<proteinExistence type="inferred from homology"/>
<accession>A0A6G3MHZ1</accession>
<dbReference type="GO" id="GO:0005634">
    <property type="term" value="C:nucleus"/>
    <property type="evidence" value="ECO:0007669"/>
    <property type="project" value="TreeGrafter"/>
</dbReference>
<dbReference type="AlphaFoldDB" id="A0A6G3MHZ1"/>
<dbReference type="GO" id="GO:0006457">
    <property type="term" value="P:protein folding"/>
    <property type="evidence" value="ECO:0007669"/>
    <property type="project" value="TreeGrafter"/>
</dbReference>
<dbReference type="InterPro" id="IPR007052">
    <property type="entry name" value="CS_dom"/>
</dbReference>
<dbReference type="PROSITE" id="PS51203">
    <property type="entry name" value="CS"/>
    <property type="match status" value="1"/>
</dbReference>
<evidence type="ECO:0000313" key="3">
    <source>
        <dbReference type="EMBL" id="NDJ93627.1"/>
    </source>
</evidence>
<name>A0A6G3MHZ1_HENSL</name>
<protein>
    <submittedName>
        <fullName evidence="3">Protein wos2 (Trinotate prediction)</fullName>
    </submittedName>
</protein>
<dbReference type="GO" id="GO:0051087">
    <property type="term" value="F:protein-folding chaperone binding"/>
    <property type="evidence" value="ECO:0007669"/>
    <property type="project" value="TreeGrafter"/>
</dbReference>
<dbReference type="Gene3D" id="2.60.40.790">
    <property type="match status" value="1"/>
</dbReference>
<dbReference type="EMBL" id="GHBP01004325">
    <property type="protein sequence ID" value="NDJ93627.1"/>
    <property type="molecule type" value="Transcribed_RNA"/>
</dbReference>